<evidence type="ECO:0000256" key="3">
    <source>
        <dbReference type="SAM" id="MobiDB-lite"/>
    </source>
</evidence>
<accession>A0ABU7SH60</accession>
<evidence type="ECO:0000313" key="6">
    <source>
        <dbReference type="Proteomes" id="UP001339911"/>
    </source>
</evidence>
<dbReference type="EMBL" id="JAZGQL010000014">
    <property type="protein sequence ID" value="MEE6309074.1"/>
    <property type="molecule type" value="Genomic_DNA"/>
</dbReference>
<dbReference type="Proteomes" id="UP001339911">
    <property type="component" value="Unassembled WGS sequence"/>
</dbReference>
<feature type="region of interest" description="Disordered" evidence="3">
    <location>
        <begin position="99"/>
        <end position="129"/>
    </location>
</feature>
<dbReference type="Pfam" id="PF01740">
    <property type="entry name" value="STAS"/>
    <property type="match status" value="1"/>
</dbReference>
<dbReference type="PANTHER" id="PTHR33495">
    <property type="entry name" value="ANTI-SIGMA FACTOR ANTAGONIST TM_1081-RELATED-RELATED"/>
    <property type="match status" value="1"/>
</dbReference>
<protein>
    <recommendedName>
        <fullName evidence="2">Anti-sigma factor antagonist</fullName>
    </recommendedName>
</protein>
<dbReference type="NCBIfam" id="TIGR00377">
    <property type="entry name" value="ant_ant_sig"/>
    <property type="match status" value="1"/>
</dbReference>
<evidence type="ECO:0000256" key="1">
    <source>
        <dbReference type="ARBA" id="ARBA00009013"/>
    </source>
</evidence>
<dbReference type="RefSeq" id="WP_331209355.1">
    <property type="nucleotide sequence ID" value="NZ_JAZGQL010000014.1"/>
</dbReference>
<evidence type="ECO:0000313" key="5">
    <source>
        <dbReference type="EMBL" id="MEE6309074.1"/>
    </source>
</evidence>
<dbReference type="PANTHER" id="PTHR33495:SF2">
    <property type="entry name" value="ANTI-SIGMA FACTOR ANTAGONIST TM_1081-RELATED"/>
    <property type="match status" value="1"/>
</dbReference>
<evidence type="ECO:0000259" key="4">
    <source>
        <dbReference type="PROSITE" id="PS50801"/>
    </source>
</evidence>
<dbReference type="PROSITE" id="PS50801">
    <property type="entry name" value="STAS"/>
    <property type="match status" value="1"/>
</dbReference>
<comment type="caution">
    <text evidence="5">The sequence shown here is derived from an EMBL/GenBank/DDBJ whole genome shotgun (WGS) entry which is preliminary data.</text>
</comment>
<dbReference type="InterPro" id="IPR036513">
    <property type="entry name" value="STAS_dom_sf"/>
</dbReference>
<dbReference type="SUPFAM" id="SSF52091">
    <property type="entry name" value="SpoIIaa-like"/>
    <property type="match status" value="1"/>
</dbReference>
<dbReference type="InterPro" id="IPR003658">
    <property type="entry name" value="Anti-sigma_ant"/>
</dbReference>
<gene>
    <name evidence="5" type="ORF">V1634_19745</name>
</gene>
<comment type="similarity">
    <text evidence="1 2">Belongs to the anti-sigma-factor antagonist family.</text>
</comment>
<organism evidence="5 6">
    <name type="scientific">Plantactinospora veratri</name>
    <dbReference type="NCBI Taxonomy" id="1436122"/>
    <lineage>
        <taxon>Bacteria</taxon>
        <taxon>Bacillati</taxon>
        <taxon>Actinomycetota</taxon>
        <taxon>Actinomycetes</taxon>
        <taxon>Micromonosporales</taxon>
        <taxon>Micromonosporaceae</taxon>
        <taxon>Plantactinospora</taxon>
    </lineage>
</organism>
<keyword evidence="6" id="KW-1185">Reference proteome</keyword>
<feature type="domain" description="STAS" evidence="4">
    <location>
        <begin position="3"/>
        <end position="96"/>
    </location>
</feature>
<reference evidence="5 6" key="1">
    <citation type="submission" date="2024-01" db="EMBL/GenBank/DDBJ databases">
        <title>Genome insights into Plantactinospora veratri sp. nov.</title>
        <authorList>
            <person name="Wang L."/>
        </authorList>
    </citation>
    <scope>NUCLEOTIDE SEQUENCE [LARGE SCALE GENOMIC DNA]</scope>
    <source>
        <strain evidence="5 6">NEAU-FHS4</strain>
    </source>
</reference>
<dbReference type="CDD" id="cd07043">
    <property type="entry name" value="STAS_anti-anti-sigma_factors"/>
    <property type="match status" value="1"/>
</dbReference>
<proteinExistence type="inferred from homology"/>
<dbReference type="InterPro" id="IPR002645">
    <property type="entry name" value="STAS_dom"/>
</dbReference>
<sequence length="157" mass="16357">MRFALSRTSHDTTVTLGVAGEVDLGTSGLLRAAIQDALGTPHAAGVTVDLDGVTFLDCTGIGALVAGHNTAVRLRRRYLVTNPQRPVRRILEVTGVLPVLSHSPDPAPRTGRPGQPPRPATASTPGAFVGSTRLSLAETALAPAHRRGTARHVPGLR</sequence>
<dbReference type="Gene3D" id="3.30.750.24">
    <property type="entry name" value="STAS domain"/>
    <property type="match status" value="1"/>
</dbReference>
<evidence type="ECO:0000256" key="2">
    <source>
        <dbReference type="RuleBase" id="RU003749"/>
    </source>
</evidence>
<name>A0ABU7SH60_9ACTN</name>